<dbReference type="OrthoDB" id="9812943at2"/>
<dbReference type="CDD" id="cd02022">
    <property type="entry name" value="DPCK"/>
    <property type="match status" value="1"/>
</dbReference>
<organism evidence="8 9">
    <name type="scientific">Helicobacter didelphidarum</name>
    <dbReference type="NCBI Taxonomy" id="2040648"/>
    <lineage>
        <taxon>Bacteria</taxon>
        <taxon>Pseudomonadati</taxon>
        <taxon>Campylobacterota</taxon>
        <taxon>Epsilonproteobacteria</taxon>
        <taxon>Campylobacterales</taxon>
        <taxon>Helicobacteraceae</taxon>
        <taxon>Helicobacter</taxon>
    </lineage>
</organism>
<dbReference type="GO" id="GO:0005737">
    <property type="term" value="C:cytoplasm"/>
    <property type="evidence" value="ECO:0007669"/>
    <property type="project" value="UniProtKB-SubCell"/>
</dbReference>
<dbReference type="EC" id="2.7.1.24" evidence="6 7"/>
<evidence type="ECO:0000256" key="5">
    <source>
        <dbReference type="ARBA" id="ARBA00022993"/>
    </source>
</evidence>
<evidence type="ECO:0000256" key="7">
    <source>
        <dbReference type="NCBIfam" id="TIGR00152"/>
    </source>
</evidence>
<proteinExistence type="inferred from homology"/>
<dbReference type="PANTHER" id="PTHR10695:SF46">
    <property type="entry name" value="BIFUNCTIONAL COENZYME A SYNTHASE-RELATED"/>
    <property type="match status" value="1"/>
</dbReference>
<evidence type="ECO:0000313" key="9">
    <source>
        <dbReference type="Proteomes" id="UP000256379"/>
    </source>
</evidence>
<comment type="caution">
    <text evidence="8">The sequence shown here is derived from an EMBL/GenBank/DDBJ whole genome shotgun (WGS) entry which is preliminary data.</text>
</comment>
<keyword evidence="2 6" id="KW-0808">Transferase</keyword>
<dbReference type="RefSeq" id="WP_115543802.1">
    <property type="nucleotide sequence ID" value="NZ_NXLQ01000039.1"/>
</dbReference>
<dbReference type="PANTHER" id="PTHR10695">
    <property type="entry name" value="DEPHOSPHO-COA KINASE-RELATED"/>
    <property type="match status" value="1"/>
</dbReference>
<keyword evidence="3 6" id="KW-0547">Nucleotide-binding</keyword>
<dbReference type="PROSITE" id="PS51219">
    <property type="entry name" value="DPCK"/>
    <property type="match status" value="1"/>
</dbReference>
<comment type="pathway">
    <text evidence="6">Cofactor biosynthesis; coenzyme A biosynthesis; CoA from (R)-pantothenate: step 5/5.</text>
</comment>
<keyword evidence="6 8" id="KW-0418">Kinase</keyword>
<evidence type="ECO:0000256" key="3">
    <source>
        <dbReference type="ARBA" id="ARBA00022741"/>
    </source>
</evidence>
<evidence type="ECO:0000256" key="6">
    <source>
        <dbReference type="HAMAP-Rule" id="MF_00376"/>
    </source>
</evidence>
<comment type="similarity">
    <text evidence="1 6">Belongs to the CoaE family.</text>
</comment>
<comment type="catalytic activity">
    <reaction evidence="6">
        <text>3'-dephospho-CoA + ATP = ADP + CoA + H(+)</text>
        <dbReference type="Rhea" id="RHEA:18245"/>
        <dbReference type="ChEBI" id="CHEBI:15378"/>
        <dbReference type="ChEBI" id="CHEBI:30616"/>
        <dbReference type="ChEBI" id="CHEBI:57287"/>
        <dbReference type="ChEBI" id="CHEBI:57328"/>
        <dbReference type="ChEBI" id="CHEBI:456216"/>
        <dbReference type="EC" id="2.7.1.24"/>
    </reaction>
</comment>
<dbReference type="HAMAP" id="MF_00376">
    <property type="entry name" value="Dephospho_CoA_kinase"/>
    <property type="match status" value="1"/>
</dbReference>
<sequence>MIYANIITGGIGCGKSTFSNLLILEGFSVIDADKIGHDMLSEHKDIIVQHFGKEIIENGTINRVALGAIIFSNQEKKELLESLLHPLIYNEISRQCKVLEHKKNPYFVEIPLYFESKSLYNANSVICVYAPKNLQIERIMQRNGLSQEEAMRRVESQIDIETKRQKSDFVVENKKNLKALQHNLVAFLKEFHQIYKS</sequence>
<dbReference type="UniPathway" id="UPA00241">
    <property type="reaction ID" value="UER00356"/>
</dbReference>
<comment type="function">
    <text evidence="6">Catalyzes the phosphorylation of the 3'-hydroxyl group of dephosphocoenzyme A to form coenzyme A.</text>
</comment>
<keyword evidence="9" id="KW-1185">Reference proteome</keyword>
<evidence type="ECO:0000256" key="2">
    <source>
        <dbReference type="ARBA" id="ARBA00022679"/>
    </source>
</evidence>
<feature type="binding site" evidence="6">
    <location>
        <begin position="12"/>
        <end position="17"/>
    </location>
    <ligand>
        <name>ATP</name>
        <dbReference type="ChEBI" id="CHEBI:30616"/>
    </ligand>
</feature>
<dbReference type="SUPFAM" id="SSF52540">
    <property type="entry name" value="P-loop containing nucleoside triphosphate hydrolases"/>
    <property type="match status" value="1"/>
</dbReference>
<keyword evidence="6" id="KW-0963">Cytoplasm</keyword>
<evidence type="ECO:0000313" key="8">
    <source>
        <dbReference type="EMBL" id="RDU61876.1"/>
    </source>
</evidence>
<name>A0A3D8IA96_9HELI</name>
<dbReference type="Gene3D" id="3.40.50.300">
    <property type="entry name" value="P-loop containing nucleotide triphosphate hydrolases"/>
    <property type="match status" value="1"/>
</dbReference>
<dbReference type="Pfam" id="PF01121">
    <property type="entry name" value="CoaE"/>
    <property type="match status" value="1"/>
</dbReference>
<dbReference type="GO" id="GO:0004140">
    <property type="term" value="F:dephospho-CoA kinase activity"/>
    <property type="evidence" value="ECO:0007669"/>
    <property type="project" value="UniProtKB-UniRule"/>
</dbReference>
<protein>
    <recommendedName>
        <fullName evidence="6 7">Dephospho-CoA kinase</fullName>
        <ecNumber evidence="6 7">2.7.1.24</ecNumber>
    </recommendedName>
    <alternativeName>
        <fullName evidence="6">Dephosphocoenzyme A kinase</fullName>
    </alternativeName>
</protein>
<evidence type="ECO:0000256" key="1">
    <source>
        <dbReference type="ARBA" id="ARBA00009018"/>
    </source>
</evidence>
<dbReference type="InterPro" id="IPR027417">
    <property type="entry name" value="P-loop_NTPase"/>
</dbReference>
<dbReference type="EMBL" id="NXLQ01000039">
    <property type="protein sequence ID" value="RDU61876.1"/>
    <property type="molecule type" value="Genomic_DNA"/>
</dbReference>
<dbReference type="AlphaFoldDB" id="A0A3D8IA96"/>
<evidence type="ECO:0000256" key="4">
    <source>
        <dbReference type="ARBA" id="ARBA00022840"/>
    </source>
</evidence>
<dbReference type="GO" id="GO:0005524">
    <property type="term" value="F:ATP binding"/>
    <property type="evidence" value="ECO:0007669"/>
    <property type="project" value="UniProtKB-UniRule"/>
</dbReference>
<dbReference type="GO" id="GO:0015937">
    <property type="term" value="P:coenzyme A biosynthetic process"/>
    <property type="evidence" value="ECO:0007669"/>
    <property type="project" value="UniProtKB-UniRule"/>
</dbReference>
<keyword evidence="4 6" id="KW-0067">ATP-binding</keyword>
<keyword evidence="5 6" id="KW-0173">Coenzyme A biosynthesis</keyword>
<gene>
    <name evidence="6" type="primary">coaE</name>
    <name evidence="8" type="ORF">CQA53_09730</name>
</gene>
<dbReference type="InterPro" id="IPR001977">
    <property type="entry name" value="Depp_CoAkinase"/>
</dbReference>
<dbReference type="Proteomes" id="UP000256379">
    <property type="component" value="Unassembled WGS sequence"/>
</dbReference>
<accession>A0A3D8IA96</accession>
<dbReference type="NCBIfam" id="TIGR00152">
    <property type="entry name" value="dephospho-CoA kinase"/>
    <property type="match status" value="1"/>
</dbReference>
<reference evidence="8 9" key="1">
    <citation type="submission" date="2018-04" db="EMBL/GenBank/DDBJ databases">
        <title>Novel Campyloabacter and Helicobacter Species and Strains.</title>
        <authorList>
            <person name="Mannion A.J."/>
            <person name="Shen Z."/>
            <person name="Fox J.G."/>
        </authorList>
    </citation>
    <scope>NUCLEOTIDE SEQUENCE [LARGE SCALE GENOMIC DNA]</scope>
    <source>
        <strain evidence="8 9">MIT 17-337</strain>
    </source>
</reference>
<comment type="subcellular location">
    <subcellularLocation>
        <location evidence="6">Cytoplasm</location>
    </subcellularLocation>
</comment>